<comment type="caution">
    <text evidence="1">The sequence shown here is derived from an EMBL/GenBank/DDBJ whole genome shotgun (WGS) entry which is preliminary data.</text>
</comment>
<evidence type="ECO:0000313" key="1">
    <source>
        <dbReference type="EMBL" id="NYD41929.1"/>
    </source>
</evidence>
<gene>
    <name evidence="1" type="ORF">BJZ21_002012</name>
</gene>
<sequence length="47" mass="5674">MDRELQIAYGIVEARAHSNQDLALVRDVKLARRDARRTRRLQRRRSR</sequence>
<dbReference type="EMBL" id="JACCBG010000001">
    <property type="protein sequence ID" value="NYD41929.1"/>
    <property type="molecule type" value="Genomic_DNA"/>
</dbReference>
<accession>A0A7Y9E636</accession>
<evidence type="ECO:0000313" key="2">
    <source>
        <dbReference type="Proteomes" id="UP000535511"/>
    </source>
</evidence>
<dbReference type="AlphaFoldDB" id="A0A7Y9E636"/>
<dbReference type="RefSeq" id="WP_179663605.1">
    <property type="nucleotide sequence ID" value="NZ_JACCBG010000001.1"/>
</dbReference>
<keyword evidence="2" id="KW-1185">Reference proteome</keyword>
<organism evidence="1 2">
    <name type="scientific">Nocardioides panaciterrulae</name>
    <dbReference type="NCBI Taxonomy" id="661492"/>
    <lineage>
        <taxon>Bacteria</taxon>
        <taxon>Bacillati</taxon>
        <taxon>Actinomycetota</taxon>
        <taxon>Actinomycetes</taxon>
        <taxon>Propionibacteriales</taxon>
        <taxon>Nocardioidaceae</taxon>
        <taxon>Nocardioides</taxon>
    </lineage>
</organism>
<reference evidence="1 2" key="1">
    <citation type="submission" date="2020-07" db="EMBL/GenBank/DDBJ databases">
        <title>Sequencing the genomes of 1000 actinobacteria strains.</title>
        <authorList>
            <person name="Klenk H.-P."/>
        </authorList>
    </citation>
    <scope>NUCLEOTIDE SEQUENCE [LARGE SCALE GENOMIC DNA]</scope>
    <source>
        <strain evidence="1 2">DSM 21350</strain>
    </source>
</reference>
<name>A0A7Y9E636_9ACTN</name>
<protein>
    <submittedName>
        <fullName evidence="1">Uncharacterized protein</fullName>
    </submittedName>
</protein>
<proteinExistence type="predicted"/>
<dbReference type="Proteomes" id="UP000535511">
    <property type="component" value="Unassembled WGS sequence"/>
</dbReference>